<proteinExistence type="predicted"/>
<comment type="caution">
    <text evidence="2">The sequence shown here is derived from an EMBL/GenBank/DDBJ whole genome shotgun (WGS) entry which is preliminary data.</text>
</comment>
<protein>
    <submittedName>
        <fullName evidence="2">DinB family protein</fullName>
    </submittedName>
</protein>
<dbReference type="InterPro" id="IPR024775">
    <property type="entry name" value="DinB-like"/>
</dbReference>
<sequence>MENKLKANEYPPFYGTYIKLLPDGDLIEMLVQQIEETITMLQSLSDKQALFRYGPDKWSIKEVIGHIIDTEQIMAYRFLCIARGEVRNIPGFNENEYVQNASFDQRSLSDLIELLTIIRQATIQSAKNLTSEEWIRSGIANDSPITVRALIAIIAGHERHHRNILNDRYINSDRFPDRANK</sequence>
<reference evidence="2" key="1">
    <citation type="submission" date="2021-03" db="EMBL/GenBank/DDBJ databases">
        <title>Bacillus suaedae sp. nov., isolated from Suaeda aralocaspica.</title>
        <authorList>
            <person name="Lei R.F.R."/>
        </authorList>
    </citation>
    <scope>NUCLEOTIDE SEQUENCE</scope>
    <source>
        <strain evidence="2">YZJH907-2</strain>
    </source>
</reference>
<feature type="domain" description="DinB-like" evidence="1">
    <location>
        <begin position="30"/>
        <end position="164"/>
    </location>
</feature>
<evidence type="ECO:0000313" key="2">
    <source>
        <dbReference type="EMBL" id="MBP3950744.1"/>
    </source>
</evidence>
<keyword evidence="3" id="KW-1185">Reference proteome</keyword>
<dbReference type="InterPro" id="IPR034660">
    <property type="entry name" value="DinB/YfiT-like"/>
</dbReference>
<organism evidence="2 3">
    <name type="scientific">Halalkalibacter suaedae</name>
    <dbReference type="NCBI Taxonomy" id="2822140"/>
    <lineage>
        <taxon>Bacteria</taxon>
        <taxon>Bacillati</taxon>
        <taxon>Bacillota</taxon>
        <taxon>Bacilli</taxon>
        <taxon>Bacillales</taxon>
        <taxon>Bacillaceae</taxon>
        <taxon>Halalkalibacter</taxon>
    </lineage>
</organism>
<dbReference type="RefSeq" id="WP_210596422.1">
    <property type="nucleotide sequence ID" value="NZ_JAGKSQ010000002.1"/>
</dbReference>
<dbReference type="Gene3D" id="1.20.120.450">
    <property type="entry name" value="dinb family like domain"/>
    <property type="match status" value="1"/>
</dbReference>
<evidence type="ECO:0000313" key="3">
    <source>
        <dbReference type="Proteomes" id="UP000678228"/>
    </source>
</evidence>
<dbReference type="EMBL" id="JAGKSQ010000002">
    <property type="protein sequence ID" value="MBP3950744.1"/>
    <property type="molecule type" value="Genomic_DNA"/>
</dbReference>
<evidence type="ECO:0000259" key="1">
    <source>
        <dbReference type="Pfam" id="PF12867"/>
    </source>
</evidence>
<name>A0A941AT31_9BACI</name>
<accession>A0A941AT31</accession>
<dbReference type="Pfam" id="PF12867">
    <property type="entry name" value="DinB_2"/>
    <property type="match status" value="1"/>
</dbReference>
<gene>
    <name evidence="2" type="ORF">J7W16_06320</name>
</gene>
<dbReference type="Proteomes" id="UP000678228">
    <property type="component" value="Unassembled WGS sequence"/>
</dbReference>
<dbReference type="SUPFAM" id="SSF109854">
    <property type="entry name" value="DinB/YfiT-like putative metalloenzymes"/>
    <property type="match status" value="1"/>
</dbReference>
<dbReference type="AlphaFoldDB" id="A0A941AT31"/>